<dbReference type="Gene3D" id="2.40.100.10">
    <property type="entry name" value="Cyclophilin-like"/>
    <property type="match status" value="1"/>
</dbReference>
<dbReference type="GO" id="GO:0005524">
    <property type="term" value="F:ATP binding"/>
    <property type="evidence" value="ECO:0007669"/>
    <property type="project" value="UniProtKB-KW"/>
</dbReference>
<dbReference type="RefSeq" id="WP_143909655.1">
    <property type="nucleotide sequence ID" value="NZ_CP041765.1"/>
</dbReference>
<dbReference type="OrthoDB" id="9768696at2"/>
<keyword evidence="3" id="KW-0067">ATP-binding</keyword>
<dbReference type="Pfam" id="PF02626">
    <property type="entry name" value="CT_A_B"/>
    <property type="match status" value="1"/>
</dbReference>
<dbReference type="InterPro" id="IPR003778">
    <property type="entry name" value="CT_A_B"/>
</dbReference>
<keyword evidence="1" id="KW-0547">Nucleotide-binding</keyword>
<reference evidence="6 7" key="2">
    <citation type="submission" date="2019-07" db="EMBL/GenBank/DDBJ databases">
        <authorList>
            <person name="Huang Y."/>
        </authorList>
    </citation>
    <scope>NUCLEOTIDE SEQUENCE [LARGE SCALE GENOMIC DNA]</scope>
    <source>
        <strain evidence="6 7">HY188</strain>
    </source>
</reference>
<dbReference type="GO" id="GO:0016740">
    <property type="term" value="F:transferase activity"/>
    <property type="evidence" value="ECO:0007669"/>
    <property type="project" value="UniProtKB-KW"/>
</dbReference>
<evidence type="ECO:0000313" key="7">
    <source>
        <dbReference type="Proteomes" id="UP000317344"/>
    </source>
</evidence>
<evidence type="ECO:0000256" key="4">
    <source>
        <dbReference type="SAM" id="MobiDB-lite"/>
    </source>
</evidence>
<evidence type="ECO:0000259" key="5">
    <source>
        <dbReference type="SMART" id="SM00797"/>
    </source>
</evidence>
<dbReference type="InterPro" id="IPR029000">
    <property type="entry name" value="Cyclophilin-like_dom_sf"/>
</dbReference>
<feature type="domain" description="Carboxyltransferase" evidence="5">
    <location>
        <begin position="39"/>
        <end position="311"/>
    </location>
</feature>
<dbReference type="EMBL" id="CP041765">
    <property type="protein sequence ID" value="QDQ98248.1"/>
    <property type="molecule type" value="Genomic_DNA"/>
</dbReference>
<evidence type="ECO:0000256" key="3">
    <source>
        <dbReference type="ARBA" id="ARBA00022840"/>
    </source>
</evidence>
<dbReference type="SUPFAM" id="SSF50891">
    <property type="entry name" value="Cyclophilin-like"/>
    <property type="match status" value="1"/>
</dbReference>
<gene>
    <name evidence="6" type="ORF">FO059_14190</name>
</gene>
<evidence type="ECO:0000313" key="6">
    <source>
        <dbReference type="EMBL" id="QDQ98248.1"/>
    </source>
</evidence>
<evidence type="ECO:0000256" key="2">
    <source>
        <dbReference type="ARBA" id="ARBA00022801"/>
    </source>
</evidence>
<keyword evidence="2" id="KW-0378">Hydrolase</keyword>
<evidence type="ECO:0000256" key="1">
    <source>
        <dbReference type="ARBA" id="ARBA00022741"/>
    </source>
</evidence>
<reference evidence="6 7" key="1">
    <citation type="submission" date="2019-07" db="EMBL/GenBank/DDBJ databases">
        <title>Tomitella cavernea sp. nov., an actinomycete isolated from soil.</title>
        <authorList>
            <person name="Cheng J."/>
        </authorList>
    </citation>
    <scope>NUCLEOTIDE SEQUENCE [LARGE SCALE GENOMIC DNA]</scope>
    <source>
        <strain evidence="6 7">HY188</strain>
    </source>
</reference>
<dbReference type="PANTHER" id="PTHR43309:SF3">
    <property type="entry name" value="5-OXOPROLINASE SUBUNIT C"/>
    <property type="match status" value="1"/>
</dbReference>
<sequence length="311" mass="31258">MTGTDGAEGEGAAHDGCLEVEEPGPFTTVQDGGRPGLGALGVGRSGAADRAAMAAANRLVGNPERAAVLESTMGGPAVRARRPVMIAVTGPATVVEVDGTAVGSHCRVLLRAGQVLSVGAPPHGLRNYLAVRGGVTGVRGADGSVHGPELDSLATDVLSGLGPPALRAGDVLTAGRAAAPLPSADLIPPDRAAHTGPVRLPVVWGPRDDWFTDGARRLLVGGEWTVTPDADRVGARLHGPEGLRRARGGELAPESMVTGALQVPADGLPVLFLADHPVTGGYPVIAVVRGAALDAAAQLRPGDRVVFTAAG</sequence>
<accession>A0A516X584</accession>
<organism evidence="6 7">
    <name type="scientific">Tomitella fengzijianii</name>
    <dbReference type="NCBI Taxonomy" id="2597660"/>
    <lineage>
        <taxon>Bacteria</taxon>
        <taxon>Bacillati</taxon>
        <taxon>Actinomycetota</taxon>
        <taxon>Actinomycetes</taxon>
        <taxon>Mycobacteriales</taxon>
        <taxon>Tomitella</taxon>
    </lineage>
</organism>
<dbReference type="KEGG" id="toy:FO059_14190"/>
<dbReference type="Proteomes" id="UP000317344">
    <property type="component" value="Chromosome"/>
</dbReference>
<dbReference type="InterPro" id="IPR052708">
    <property type="entry name" value="PxpC"/>
</dbReference>
<dbReference type="SMART" id="SM00797">
    <property type="entry name" value="AHS2"/>
    <property type="match status" value="1"/>
</dbReference>
<keyword evidence="7" id="KW-1185">Reference proteome</keyword>
<keyword evidence="6" id="KW-0808">Transferase</keyword>
<dbReference type="NCBIfam" id="TIGR00724">
    <property type="entry name" value="urea_amlyse_rel"/>
    <property type="match status" value="1"/>
</dbReference>
<name>A0A516X584_9ACTN</name>
<dbReference type="PANTHER" id="PTHR43309">
    <property type="entry name" value="5-OXOPROLINASE SUBUNIT C"/>
    <property type="match status" value="1"/>
</dbReference>
<proteinExistence type="predicted"/>
<dbReference type="AlphaFoldDB" id="A0A516X584"/>
<protein>
    <submittedName>
        <fullName evidence="6">Biotin-dependent carboxyltransferase family protein</fullName>
    </submittedName>
</protein>
<dbReference type="GO" id="GO:0016787">
    <property type="term" value="F:hydrolase activity"/>
    <property type="evidence" value="ECO:0007669"/>
    <property type="project" value="UniProtKB-KW"/>
</dbReference>
<feature type="region of interest" description="Disordered" evidence="4">
    <location>
        <begin position="1"/>
        <end position="34"/>
    </location>
</feature>